<dbReference type="PANTHER" id="PTHR43677">
    <property type="entry name" value="SHORT-CHAIN DEHYDROGENASE/REDUCTASE"/>
    <property type="match status" value="1"/>
</dbReference>
<dbReference type="GO" id="GO:0016491">
    <property type="term" value="F:oxidoreductase activity"/>
    <property type="evidence" value="ECO:0007669"/>
    <property type="project" value="InterPro"/>
</dbReference>
<dbReference type="SUPFAM" id="SSF50129">
    <property type="entry name" value="GroES-like"/>
    <property type="match status" value="1"/>
</dbReference>
<dbReference type="InterPro" id="IPR020843">
    <property type="entry name" value="ER"/>
</dbReference>
<dbReference type="InterPro" id="IPR051397">
    <property type="entry name" value="Zn-ADH-like_protein"/>
</dbReference>
<dbReference type="InterPro" id="IPR013149">
    <property type="entry name" value="ADH-like_C"/>
</dbReference>
<dbReference type="AlphaFoldDB" id="A0A845MKT0"/>
<sequence>MKAIVVNGTAGLDGLQLCEFPKPTVRPRGLIVEIKTAALNFPDILQPKGLYQDQPEPPFVLGLEFSGIVREAGEDCKRLKVGDRVVGMGQGALGQFSSVREQMCFLLPENLSHDLGAAVPLAGGTAMYGLKYCGRLREGETLVVLGAAGGTGNYAVQIGKALGARVIAVCSSEEKMQSAREVGADIAINYRQEDLAERLKELTDNRGVDVIYDPVGGELFDICSRRLAIGGRLLIVGFASGTIPDLRMNMPLIKSYGVLGVNWSLTAWRRPEISNLVMADLFDLCERGLVRPVIDKVFPLHHARAALARLENQQAIGKTLVHVG</sequence>
<dbReference type="PANTHER" id="PTHR43677:SF4">
    <property type="entry name" value="QUINONE OXIDOREDUCTASE-LIKE PROTEIN 2"/>
    <property type="match status" value="1"/>
</dbReference>
<comment type="caution">
    <text evidence="2">The sequence shown here is derived from an EMBL/GenBank/DDBJ whole genome shotgun (WGS) entry which is preliminary data.</text>
</comment>
<dbReference type="InterPro" id="IPR036291">
    <property type="entry name" value="NAD(P)-bd_dom_sf"/>
</dbReference>
<dbReference type="Gene3D" id="3.90.180.10">
    <property type="entry name" value="Medium-chain alcohol dehydrogenases, catalytic domain"/>
    <property type="match status" value="1"/>
</dbReference>
<dbReference type="Pfam" id="PF00107">
    <property type="entry name" value="ADH_zinc_N"/>
    <property type="match status" value="1"/>
</dbReference>
<gene>
    <name evidence="2" type="ORF">GQF03_15675</name>
</gene>
<accession>A0A845MKT0</accession>
<dbReference type="RefSeq" id="WP_161340209.1">
    <property type="nucleotide sequence ID" value="NZ_JBHSDG010000003.1"/>
</dbReference>
<dbReference type="Pfam" id="PF08240">
    <property type="entry name" value="ADH_N"/>
    <property type="match status" value="1"/>
</dbReference>
<keyword evidence="3" id="KW-1185">Reference proteome</keyword>
<evidence type="ECO:0000313" key="3">
    <source>
        <dbReference type="Proteomes" id="UP000445696"/>
    </source>
</evidence>
<dbReference type="SUPFAM" id="SSF51735">
    <property type="entry name" value="NAD(P)-binding Rossmann-fold domains"/>
    <property type="match status" value="1"/>
</dbReference>
<dbReference type="OrthoDB" id="4190732at2"/>
<evidence type="ECO:0000313" key="2">
    <source>
        <dbReference type="EMBL" id="MZR23777.1"/>
    </source>
</evidence>
<dbReference type="SMART" id="SM00829">
    <property type="entry name" value="PKS_ER"/>
    <property type="match status" value="1"/>
</dbReference>
<dbReference type="EMBL" id="WTVA01000015">
    <property type="protein sequence ID" value="MZR23777.1"/>
    <property type="molecule type" value="Genomic_DNA"/>
</dbReference>
<dbReference type="InterPro" id="IPR013154">
    <property type="entry name" value="ADH-like_N"/>
</dbReference>
<reference evidence="2 3" key="1">
    <citation type="journal article" date="2014" name="Int. J. Syst. Evol. Microbiol.">
        <title>Sneathiella chungangensis sp. nov., isolated from a marine sand, and emended description of the genus Sneathiella.</title>
        <authorList>
            <person name="Siamphan C."/>
            <person name="Kim H."/>
            <person name="Lee J.S."/>
            <person name="Kim W."/>
        </authorList>
    </citation>
    <scope>NUCLEOTIDE SEQUENCE [LARGE SCALE GENOMIC DNA]</scope>
    <source>
        <strain evidence="2 3">KCTC 32476</strain>
    </source>
</reference>
<organism evidence="2 3">
    <name type="scientific">Sneathiella chungangensis</name>
    <dbReference type="NCBI Taxonomy" id="1418234"/>
    <lineage>
        <taxon>Bacteria</taxon>
        <taxon>Pseudomonadati</taxon>
        <taxon>Pseudomonadota</taxon>
        <taxon>Alphaproteobacteria</taxon>
        <taxon>Sneathiellales</taxon>
        <taxon>Sneathiellaceae</taxon>
        <taxon>Sneathiella</taxon>
    </lineage>
</organism>
<dbReference type="Gene3D" id="3.40.50.720">
    <property type="entry name" value="NAD(P)-binding Rossmann-like Domain"/>
    <property type="match status" value="1"/>
</dbReference>
<proteinExistence type="predicted"/>
<dbReference type="Proteomes" id="UP000445696">
    <property type="component" value="Unassembled WGS sequence"/>
</dbReference>
<protein>
    <submittedName>
        <fullName evidence="2">Zinc-binding dehydrogenase</fullName>
    </submittedName>
</protein>
<dbReference type="CDD" id="cd08241">
    <property type="entry name" value="QOR1"/>
    <property type="match status" value="1"/>
</dbReference>
<name>A0A845MKT0_9PROT</name>
<dbReference type="InterPro" id="IPR011032">
    <property type="entry name" value="GroES-like_sf"/>
</dbReference>
<evidence type="ECO:0000259" key="1">
    <source>
        <dbReference type="SMART" id="SM00829"/>
    </source>
</evidence>
<feature type="domain" description="Enoyl reductase (ER)" evidence="1">
    <location>
        <begin position="10"/>
        <end position="321"/>
    </location>
</feature>